<reference evidence="2" key="1">
    <citation type="submission" date="2014-11" db="EMBL/GenBank/DDBJ databases">
        <authorList>
            <person name="Amaro Gonzalez C."/>
        </authorList>
    </citation>
    <scope>NUCLEOTIDE SEQUENCE</scope>
</reference>
<evidence type="ECO:0000313" key="2">
    <source>
        <dbReference type="EMBL" id="JAH63702.1"/>
    </source>
</evidence>
<keyword evidence="1" id="KW-0812">Transmembrane</keyword>
<feature type="transmembrane region" description="Helical" evidence="1">
    <location>
        <begin position="12"/>
        <end position="29"/>
    </location>
</feature>
<feature type="transmembrane region" description="Helical" evidence="1">
    <location>
        <begin position="41"/>
        <end position="58"/>
    </location>
</feature>
<name>A0A0E9UD62_ANGAN</name>
<dbReference type="EMBL" id="GBXM01044875">
    <property type="protein sequence ID" value="JAH63702.1"/>
    <property type="molecule type" value="Transcribed_RNA"/>
</dbReference>
<organism evidence="2">
    <name type="scientific">Anguilla anguilla</name>
    <name type="common">European freshwater eel</name>
    <name type="synonym">Muraena anguilla</name>
    <dbReference type="NCBI Taxonomy" id="7936"/>
    <lineage>
        <taxon>Eukaryota</taxon>
        <taxon>Metazoa</taxon>
        <taxon>Chordata</taxon>
        <taxon>Craniata</taxon>
        <taxon>Vertebrata</taxon>
        <taxon>Euteleostomi</taxon>
        <taxon>Actinopterygii</taxon>
        <taxon>Neopterygii</taxon>
        <taxon>Teleostei</taxon>
        <taxon>Anguilliformes</taxon>
        <taxon>Anguillidae</taxon>
        <taxon>Anguilla</taxon>
    </lineage>
</organism>
<keyword evidence="1" id="KW-1133">Transmembrane helix</keyword>
<sequence>MVSELLRGYLHVLALIFVFIILFLKIHIMTRCVGTPLLGEFIRMRACVCLLNLVIILYI</sequence>
<dbReference type="AlphaFoldDB" id="A0A0E9UD62"/>
<keyword evidence="1" id="KW-0472">Membrane</keyword>
<accession>A0A0E9UD62</accession>
<protein>
    <submittedName>
        <fullName evidence="2">Uncharacterized protein</fullName>
    </submittedName>
</protein>
<evidence type="ECO:0000256" key="1">
    <source>
        <dbReference type="SAM" id="Phobius"/>
    </source>
</evidence>
<proteinExistence type="predicted"/>
<reference evidence="2" key="2">
    <citation type="journal article" date="2015" name="Fish Shellfish Immunol.">
        <title>Early steps in the European eel (Anguilla anguilla)-Vibrio vulnificus interaction in the gills: Role of the RtxA13 toxin.</title>
        <authorList>
            <person name="Callol A."/>
            <person name="Pajuelo D."/>
            <person name="Ebbesson L."/>
            <person name="Teles M."/>
            <person name="MacKenzie S."/>
            <person name="Amaro C."/>
        </authorList>
    </citation>
    <scope>NUCLEOTIDE SEQUENCE</scope>
</reference>